<feature type="domain" description="Mur ligase central" evidence="6">
    <location>
        <begin position="189"/>
        <end position="374"/>
    </location>
</feature>
<dbReference type="GO" id="GO:0005524">
    <property type="term" value="F:ATP binding"/>
    <property type="evidence" value="ECO:0007669"/>
    <property type="project" value="UniProtKB-KW"/>
</dbReference>
<dbReference type="Gene3D" id="3.90.190.20">
    <property type="entry name" value="Mur ligase, C-terminal domain"/>
    <property type="match status" value="1"/>
</dbReference>
<accession>A0A9D1GU64</accession>
<organism evidence="7 8">
    <name type="scientific">Candidatus Faeciplasma pullistercoris</name>
    <dbReference type="NCBI Taxonomy" id="2840800"/>
    <lineage>
        <taxon>Bacteria</taxon>
        <taxon>Bacillati</taxon>
        <taxon>Bacillota</taxon>
        <taxon>Clostridia</taxon>
        <taxon>Eubacteriales</taxon>
        <taxon>Oscillospiraceae</taxon>
        <taxon>Oscillospiraceae incertae sedis</taxon>
        <taxon>Candidatus Faeciplasma</taxon>
    </lineage>
</organism>
<reference evidence="7" key="1">
    <citation type="submission" date="2020-10" db="EMBL/GenBank/DDBJ databases">
        <authorList>
            <person name="Gilroy R."/>
        </authorList>
    </citation>
    <scope>NUCLEOTIDE SEQUENCE</scope>
    <source>
        <strain evidence="7">CHK33-4379</strain>
    </source>
</reference>
<dbReference type="InterPro" id="IPR013221">
    <property type="entry name" value="Mur_ligase_cen"/>
</dbReference>
<gene>
    <name evidence="7" type="ORF">IAC39_02260</name>
</gene>
<dbReference type="Gene3D" id="3.40.1190.10">
    <property type="entry name" value="Mur-like, catalytic domain"/>
    <property type="match status" value="1"/>
</dbReference>
<protein>
    <submittedName>
        <fullName evidence="7">UDP-N-acetylmuramoyl-tripeptide--D-alanyl-D-alanine ligase</fullName>
    </submittedName>
</protein>
<dbReference type="PANTHER" id="PTHR43024">
    <property type="entry name" value="UDP-N-ACETYLMURAMOYL-TRIPEPTIDE--D-ALANYL-D-ALANINE LIGASE"/>
    <property type="match status" value="1"/>
</dbReference>
<feature type="transmembrane region" description="Helical" evidence="4">
    <location>
        <begin position="111"/>
        <end position="129"/>
    </location>
</feature>
<keyword evidence="3" id="KW-0067">ATP-binding</keyword>
<keyword evidence="4" id="KW-0472">Membrane</keyword>
<dbReference type="SUPFAM" id="SSF53244">
    <property type="entry name" value="MurD-like peptide ligases, peptide-binding domain"/>
    <property type="match status" value="1"/>
</dbReference>
<keyword evidence="2" id="KW-0547">Nucleotide-binding</keyword>
<keyword evidence="4" id="KW-1133">Transmembrane helix</keyword>
<dbReference type="EMBL" id="DVLL01000010">
    <property type="protein sequence ID" value="HIT58525.1"/>
    <property type="molecule type" value="Genomic_DNA"/>
</dbReference>
<feature type="transmembrane region" description="Helical" evidence="4">
    <location>
        <begin position="47"/>
        <end position="68"/>
    </location>
</feature>
<dbReference type="Pfam" id="PF02875">
    <property type="entry name" value="Mur_ligase_C"/>
    <property type="match status" value="1"/>
</dbReference>
<dbReference type="InterPro" id="IPR051046">
    <property type="entry name" value="MurCDEF_CellWall_CoF430Synth"/>
</dbReference>
<dbReference type="PANTHER" id="PTHR43024:SF1">
    <property type="entry name" value="UDP-N-ACETYLMURAMOYL-TRIPEPTIDE--D-ALANYL-D-ALANINE LIGASE"/>
    <property type="match status" value="1"/>
</dbReference>
<feature type="transmembrane region" description="Helical" evidence="4">
    <location>
        <begin position="6"/>
        <end position="26"/>
    </location>
</feature>
<sequence>MLYSVFSALASICYLFAAALGARFFIHMFQLNSYKPKVQLKWVKKNSRAYLGCHLALFAASVLCFAFIKTEAGFAVTAGCFCAAFLVSGLTKLPKRSYKTPLKYTKRVIRLIVTLFVILILPLLVPVIFGAELSVLAISICSLWLLLLPLLILFANMLNRPLELSINKMYIRDAKRILKSCPSLIVIGITGSFGKTSVKYFLDTLLSVRYNVLKTPGNFNTPLGVVKTIRGELRAIHDIFLCEMGAKNVGDIREICDIVHPKHGIITSVGPMHLESFKTIDNVRKTKFELADSLPQDGLLFLNMDDENIQAANHPHPHIAYGIDDHSGYYVTDLRISERGSEFTLHAPDGKSCEYKTALIGRHNVVNICGAIAVSNSLGISLEELRPAVRRLESVPHRLQLINRGDYSVIDDAYNSNPSGTKAALEALSMTTGMKILVTPGMIELGEMEYELNRQFGVDAAAVCDFVALVGEKQTKPIYDGLSSAGFPEDKIYVAQSLQDAMHKVYSLTSDGRRKIILLENDLPDNY</sequence>
<dbReference type="InterPro" id="IPR004101">
    <property type="entry name" value="Mur_ligase_C"/>
</dbReference>
<evidence type="ECO:0000256" key="1">
    <source>
        <dbReference type="ARBA" id="ARBA00022598"/>
    </source>
</evidence>
<proteinExistence type="predicted"/>
<dbReference type="Pfam" id="PF08245">
    <property type="entry name" value="Mur_ligase_M"/>
    <property type="match status" value="1"/>
</dbReference>
<dbReference type="InterPro" id="IPR036615">
    <property type="entry name" value="Mur_ligase_C_dom_sf"/>
</dbReference>
<evidence type="ECO:0000313" key="8">
    <source>
        <dbReference type="Proteomes" id="UP000824136"/>
    </source>
</evidence>
<reference evidence="7" key="2">
    <citation type="journal article" date="2021" name="PeerJ">
        <title>Extensive microbial diversity within the chicken gut microbiome revealed by metagenomics and culture.</title>
        <authorList>
            <person name="Gilroy R."/>
            <person name="Ravi A."/>
            <person name="Getino M."/>
            <person name="Pursley I."/>
            <person name="Horton D.L."/>
            <person name="Alikhan N.F."/>
            <person name="Baker D."/>
            <person name="Gharbi K."/>
            <person name="Hall N."/>
            <person name="Watson M."/>
            <person name="Adriaenssens E.M."/>
            <person name="Foster-Nyarko E."/>
            <person name="Jarju S."/>
            <person name="Secka A."/>
            <person name="Antonio M."/>
            <person name="Oren A."/>
            <person name="Chaudhuri R.R."/>
            <person name="La Ragione R."/>
            <person name="Hildebrand F."/>
            <person name="Pallen M.J."/>
        </authorList>
    </citation>
    <scope>NUCLEOTIDE SEQUENCE</scope>
    <source>
        <strain evidence="7">CHK33-4379</strain>
    </source>
</reference>
<name>A0A9D1GU64_9FIRM</name>
<evidence type="ECO:0000256" key="2">
    <source>
        <dbReference type="ARBA" id="ARBA00022741"/>
    </source>
</evidence>
<evidence type="ECO:0000256" key="3">
    <source>
        <dbReference type="ARBA" id="ARBA00022840"/>
    </source>
</evidence>
<feature type="transmembrane region" description="Helical" evidence="4">
    <location>
        <begin position="74"/>
        <end position="91"/>
    </location>
</feature>
<evidence type="ECO:0000259" key="6">
    <source>
        <dbReference type="Pfam" id="PF08245"/>
    </source>
</evidence>
<dbReference type="AlphaFoldDB" id="A0A9D1GU64"/>
<feature type="transmembrane region" description="Helical" evidence="4">
    <location>
        <begin position="135"/>
        <end position="156"/>
    </location>
</feature>
<keyword evidence="4" id="KW-0812">Transmembrane</keyword>
<feature type="domain" description="Mur ligase C-terminal" evidence="5">
    <location>
        <begin position="397"/>
        <end position="512"/>
    </location>
</feature>
<feature type="transmembrane region" description="Helical" evidence="4">
    <location>
        <begin position="177"/>
        <end position="194"/>
    </location>
</feature>
<dbReference type="SUPFAM" id="SSF53623">
    <property type="entry name" value="MurD-like peptide ligases, catalytic domain"/>
    <property type="match status" value="1"/>
</dbReference>
<evidence type="ECO:0000259" key="5">
    <source>
        <dbReference type="Pfam" id="PF02875"/>
    </source>
</evidence>
<evidence type="ECO:0000313" key="7">
    <source>
        <dbReference type="EMBL" id="HIT58525.1"/>
    </source>
</evidence>
<evidence type="ECO:0000256" key="4">
    <source>
        <dbReference type="SAM" id="Phobius"/>
    </source>
</evidence>
<dbReference type="InterPro" id="IPR036565">
    <property type="entry name" value="Mur-like_cat_sf"/>
</dbReference>
<dbReference type="GO" id="GO:0016881">
    <property type="term" value="F:acid-amino acid ligase activity"/>
    <property type="evidence" value="ECO:0007669"/>
    <property type="project" value="InterPro"/>
</dbReference>
<comment type="caution">
    <text evidence="7">The sequence shown here is derived from an EMBL/GenBank/DDBJ whole genome shotgun (WGS) entry which is preliminary data.</text>
</comment>
<dbReference type="Proteomes" id="UP000824136">
    <property type="component" value="Unassembled WGS sequence"/>
</dbReference>
<keyword evidence="1 7" id="KW-0436">Ligase</keyword>